<feature type="transmembrane region" description="Helical" evidence="6">
    <location>
        <begin position="121"/>
        <end position="140"/>
    </location>
</feature>
<evidence type="ECO:0000256" key="1">
    <source>
        <dbReference type="ARBA" id="ARBA00004651"/>
    </source>
</evidence>
<reference evidence="8 9" key="1">
    <citation type="submission" date="2023-12" db="EMBL/GenBank/DDBJ databases">
        <title>Sinomonas terricola sp. nov, isolated from litchi orchard soil in Guangdong, PR China.</title>
        <authorList>
            <person name="Jiaxin W."/>
            <person name="Yang Z."/>
            <person name="Honghui Z."/>
        </authorList>
    </citation>
    <scope>NUCLEOTIDE SEQUENCE [LARGE SCALE GENOMIC DNA]</scope>
    <source>
        <strain evidence="8 9">JGH33</strain>
    </source>
</reference>
<protein>
    <submittedName>
        <fullName evidence="8">Type II secretion system F family protein</fullName>
    </submittedName>
</protein>
<gene>
    <name evidence="8" type="ORF">SPF06_01715</name>
</gene>
<sequence>MAHVGGRSRVARRRVFLAEPAHQAEVLKERNMSFLALAAILAIVAPISLLTWSLITADRSTRKRVQLNLGLSKAIKKAPSSVPELVVGLSRRSLPTGYVAWLDKKLAGAGRPKSWPMEKVLVAKPIVALCLIILGLLAFSRALSPQAVLGILAVGAAGYFLPDLLLNNTAQKRRKAMHLALPNMLDQMLISVEAGVGFEGAMAKAAENSSGPLADEFVRTLQDIQVGRSRHEAYLDLAERCGFSELRSFIRAVVQADQYGIAIANVLRSQAKEMRLKRRQRAEEHAMKIPVKVLFPLVITILPAMFVIILGPPIINVIRMFS</sequence>
<dbReference type="Proteomes" id="UP001304769">
    <property type="component" value="Unassembled WGS sequence"/>
</dbReference>
<comment type="caution">
    <text evidence="8">The sequence shown here is derived from an EMBL/GenBank/DDBJ whole genome shotgun (WGS) entry which is preliminary data.</text>
</comment>
<feature type="transmembrane region" description="Helical" evidence="6">
    <location>
        <begin position="293"/>
        <end position="315"/>
    </location>
</feature>
<evidence type="ECO:0000256" key="2">
    <source>
        <dbReference type="ARBA" id="ARBA00022475"/>
    </source>
</evidence>
<feature type="transmembrane region" description="Helical" evidence="6">
    <location>
        <begin position="146"/>
        <end position="166"/>
    </location>
</feature>
<keyword evidence="5 6" id="KW-0472">Membrane</keyword>
<evidence type="ECO:0000256" key="4">
    <source>
        <dbReference type="ARBA" id="ARBA00022989"/>
    </source>
</evidence>
<evidence type="ECO:0000313" key="8">
    <source>
        <dbReference type="EMBL" id="MEA5453429.1"/>
    </source>
</evidence>
<accession>A0ABU5T198</accession>
<proteinExistence type="predicted"/>
<dbReference type="EMBL" id="JAYGGQ010000001">
    <property type="protein sequence ID" value="MEA5453429.1"/>
    <property type="molecule type" value="Genomic_DNA"/>
</dbReference>
<evidence type="ECO:0000256" key="5">
    <source>
        <dbReference type="ARBA" id="ARBA00023136"/>
    </source>
</evidence>
<dbReference type="PANTHER" id="PTHR35007:SF2">
    <property type="entry name" value="PILUS ASSEMBLE PROTEIN"/>
    <property type="match status" value="1"/>
</dbReference>
<name>A0ABU5T198_9MICC</name>
<keyword evidence="9" id="KW-1185">Reference proteome</keyword>
<organism evidence="8 9">
    <name type="scientific">Sinomonas terricola</name>
    <dbReference type="NCBI Taxonomy" id="3110330"/>
    <lineage>
        <taxon>Bacteria</taxon>
        <taxon>Bacillati</taxon>
        <taxon>Actinomycetota</taxon>
        <taxon>Actinomycetes</taxon>
        <taxon>Micrococcales</taxon>
        <taxon>Micrococcaceae</taxon>
        <taxon>Sinomonas</taxon>
    </lineage>
</organism>
<comment type="subcellular location">
    <subcellularLocation>
        <location evidence="1">Cell membrane</location>
        <topology evidence="1">Multi-pass membrane protein</topology>
    </subcellularLocation>
</comment>
<dbReference type="RefSeq" id="WP_323277193.1">
    <property type="nucleotide sequence ID" value="NZ_JAYGGQ010000001.1"/>
</dbReference>
<dbReference type="Pfam" id="PF00482">
    <property type="entry name" value="T2SSF"/>
    <property type="match status" value="1"/>
</dbReference>
<dbReference type="PANTHER" id="PTHR35007">
    <property type="entry name" value="INTEGRAL MEMBRANE PROTEIN-RELATED"/>
    <property type="match status" value="1"/>
</dbReference>
<evidence type="ECO:0000256" key="3">
    <source>
        <dbReference type="ARBA" id="ARBA00022692"/>
    </source>
</evidence>
<evidence type="ECO:0000313" key="9">
    <source>
        <dbReference type="Proteomes" id="UP001304769"/>
    </source>
</evidence>
<keyword evidence="2" id="KW-1003">Cell membrane</keyword>
<dbReference type="InterPro" id="IPR018076">
    <property type="entry name" value="T2SS_GspF_dom"/>
</dbReference>
<keyword evidence="3 6" id="KW-0812">Transmembrane</keyword>
<evidence type="ECO:0000256" key="6">
    <source>
        <dbReference type="SAM" id="Phobius"/>
    </source>
</evidence>
<feature type="domain" description="Type II secretion system protein GspF" evidence="7">
    <location>
        <begin position="185"/>
        <end position="310"/>
    </location>
</feature>
<evidence type="ECO:0000259" key="7">
    <source>
        <dbReference type="Pfam" id="PF00482"/>
    </source>
</evidence>
<keyword evidence="4 6" id="KW-1133">Transmembrane helix</keyword>
<feature type="transmembrane region" description="Helical" evidence="6">
    <location>
        <begin position="34"/>
        <end position="55"/>
    </location>
</feature>